<dbReference type="Proteomes" id="UP000253664">
    <property type="component" value="Unassembled WGS sequence"/>
</dbReference>
<gene>
    <name evidence="2" type="ORF">L249_8189</name>
</gene>
<keyword evidence="3" id="KW-1185">Reference proteome</keyword>
<protein>
    <submittedName>
        <fullName evidence="2">Uncharacterized protein</fullName>
    </submittedName>
</protein>
<comment type="caution">
    <text evidence="2">The sequence shown here is derived from an EMBL/GenBank/DDBJ whole genome shotgun (WGS) entry which is preliminary data.</text>
</comment>
<accession>A0A367LHC1</accession>
<dbReference type="EMBL" id="LKCN02000005">
    <property type="protein sequence ID" value="RCI13787.1"/>
    <property type="molecule type" value="Genomic_DNA"/>
</dbReference>
<dbReference type="AlphaFoldDB" id="A0A367LHC1"/>
<sequence>MGGDGVEAYYRSVLMFGGHLNRYFHVIDASNGWMEGKGRDGTGQDGMMGWEWMKETIIVKTGFDKTGEKKMEKREEEERKRKRRKSDPLTPRSLAALASDVTLSRQPAAAATKPK</sequence>
<evidence type="ECO:0000256" key="1">
    <source>
        <dbReference type="SAM" id="MobiDB-lite"/>
    </source>
</evidence>
<proteinExistence type="predicted"/>
<evidence type="ECO:0000313" key="2">
    <source>
        <dbReference type="EMBL" id="RCI13787.1"/>
    </source>
</evidence>
<feature type="compositionally biased region" description="Basic and acidic residues" evidence="1">
    <location>
        <begin position="62"/>
        <end position="79"/>
    </location>
</feature>
<organism evidence="2 3">
    <name type="scientific">Ophiocordyceps polyrhachis-furcata BCC 54312</name>
    <dbReference type="NCBI Taxonomy" id="1330021"/>
    <lineage>
        <taxon>Eukaryota</taxon>
        <taxon>Fungi</taxon>
        <taxon>Dikarya</taxon>
        <taxon>Ascomycota</taxon>
        <taxon>Pezizomycotina</taxon>
        <taxon>Sordariomycetes</taxon>
        <taxon>Hypocreomycetidae</taxon>
        <taxon>Hypocreales</taxon>
        <taxon>Ophiocordycipitaceae</taxon>
        <taxon>Ophiocordyceps</taxon>
    </lineage>
</organism>
<reference evidence="2 3" key="1">
    <citation type="journal article" date="2015" name="BMC Genomics">
        <title>Insights from the genome of Ophiocordyceps polyrhachis-furcata to pathogenicity and host specificity in insect fungi.</title>
        <authorList>
            <person name="Wichadakul D."/>
            <person name="Kobmoo N."/>
            <person name="Ingsriswang S."/>
            <person name="Tangphatsornruang S."/>
            <person name="Chantasingh D."/>
            <person name="Luangsa-ard J.J."/>
            <person name="Eurwilaichitr L."/>
        </authorList>
    </citation>
    <scope>NUCLEOTIDE SEQUENCE [LARGE SCALE GENOMIC DNA]</scope>
    <source>
        <strain evidence="2 3">BCC 54312</strain>
    </source>
</reference>
<name>A0A367LHC1_9HYPO</name>
<feature type="region of interest" description="Disordered" evidence="1">
    <location>
        <begin position="62"/>
        <end position="115"/>
    </location>
</feature>
<evidence type="ECO:0000313" key="3">
    <source>
        <dbReference type="Proteomes" id="UP000253664"/>
    </source>
</evidence>